<dbReference type="InterPro" id="IPR044221">
    <property type="entry name" value="DYAD/AMEIOTIC1"/>
</dbReference>
<dbReference type="Pfam" id="PF25874">
    <property type="entry name" value="WHD_plant_repro"/>
    <property type="match status" value="1"/>
</dbReference>
<proteinExistence type="predicted"/>
<organism evidence="4 5">
    <name type="scientific">Ilex paraguariensis</name>
    <name type="common">yerba mate</name>
    <dbReference type="NCBI Taxonomy" id="185542"/>
    <lineage>
        <taxon>Eukaryota</taxon>
        <taxon>Viridiplantae</taxon>
        <taxon>Streptophyta</taxon>
        <taxon>Embryophyta</taxon>
        <taxon>Tracheophyta</taxon>
        <taxon>Spermatophyta</taxon>
        <taxon>Magnoliopsida</taxon>
        <taxon>eudicotyledons</taxon>
        <taxon>Gunneridae</taxon>
        <taxon>Pentapetalae</taxon>
        <taxon>asterids</taxon>
        <taxon>campanulids</taxon>
        <taxon>Aquifoliales</taxon>
        <taxon>Aquifoliaceae</taxon>
        <taxon>Ilex</taxon>
    </lineage>
</organism>
<evidence type="ECO:0000259" key="3">
    <source>
        <dbReference type="Pfam" id="PF25874"/>
    </source>
</evidence>
<dbReference type="AlphaFoldDB" id="A0ABC8R5B9"/>
<gene>
    <name evidence="4" type="ORF">ILEXP_LOCUS7345</name>
</gene>
<feature type="coiled-coil region" evidence="1">
    <location>
        <begin position="139"/>
        <end position="166"/>
    </location>
</feature>
<keyword evidence="5" id="KW-1185">Reference proteome</keyword>
<dbReference type="Proteomes" id="UP001642360">
    <property type="component" value="Unassembled WGS sequence"/>
</dbReference>
<dbReference type="EMBL" id="CAUOFW020001002">
    <property type="protein sequence ID" value="CAK9139927.1"/>
    <property type="molecule type" value="Genomic_DNA"/>
</dbReference>
<reference evidence="4 5" key="1">
    <citation type="submission" date="2024-02" db="EMBL/GenBank/DDBJ databases">
        <authorList>
            <person name="Vignale AGUSTIN F."/>
            <person name="Sosa J E."/>
            <person name="Modenutti C."/>
        </authorList>
    </citation>
    <scope>NUCLEOTIDE SEQUENCE [LARGE SCALE GENOMIC DNA]</scope>
</reference>
<evidence type="ECO:0000313" key="4">
    <source>
        <dbReference type="EMBL" id="CAK9139927.1"/>
    </source>
</evidence>
<accession>A0ABC8R5B9</accession>
<feature type="region of interest" description="Disordered" evidence="2">
    <location>
        <begin position="288"/>
        <end position="308"/>
    </location>
</feature>
<dbReference type="PANTHER" id="PTHR46740:SF2">
    <property type="entry name" value="PROTEIN DYAD"/>
    <property type="match status" value="1"/>
</dbReference>
<evidence type="ECO:0000256" key="1">
    <source>
        <dbReference type="SAM" id="Coils"/>
    </source>
</evidence>
<comment type="caution">
    <text evidence="4">The sequence shown here is derived from an EMBL/GenBank/DDBJ whole genome shotgun (WGS) entry which is preliminary data.</text>
</comment>
<protein>
    <recommendedName>
        <fullName evidence="3">PTC1-like winged helix-turn-helix domain-containing protein</fullName>
    </recommendedName>
</protein>
<sequence length="308" mass="35279">MSRYKLAEENLLEVMKEKGATIGNPILRPELRAEARKRIGDTGLLDHLLKHMAGKIAPSSTDRFRRRHNANGAMEYWLESADLVDIRSKAGVQDPFWVPPPGWKPGDCPTQDPICAKALKLLKQETSTIKRDMEEMLSKKKLEEEVSKLRREMEEFFAKKKLEESQSILISNPGGISQKLDVLDTSLPSTSRSDHDDALVSLAKYKEQLMVISDFLKGMQEEIGQLTSKVDEKTRSYSSLNVPAEPYAEKEKRQLEESSKALAVQQKVAAIEKRVQEELIRAMHKQMLNHKQQKIQRLQRKKQQRYKG</sequence>
<evidence type="ECO:0000256" key="2">
    <source>
        <dbReference type="SAM" id="MobiDB-lite"/>
    </source>
</evidence>
<keyword evidence="1" id="KW-0175">Coiled coil</keyword>
<feature type="domain" description="PTC1-like winged helix-turn-helix" evidence="3">
    <location>
        <begin position="2"/>
        <end position="80"/>
    </location>
</feature>
<dbReference type="PANTHER" id="PTHR46740">
    <property type="entry name" value="PROTEIN DYAD"/>
    <property type="match status" value="1"/>
</dbReference>
<evidence type="ECO:0000313" key="5">
    <source>
        <dbReference type="Proteomes" id="UP001642360"/>
    </source>
</evidence>
<dbReference type="InterPro" id="IPR059080">
    <property type="entry name" value="WHD_PTC1"/>
</dbReference>
<name>A0ABC8R5B9_9AQUA</name>